<evidence type="ECO:0000313" key="2">
    <source>
        <dbReference type="Proteomes" id="UP000067738"/>
    </source>
</evidence>
<dbReference type="GeneID" id="43131684"/>
<dbReference type="AlphaFoldDB" id="A0A0U3E5L8"/>
<reference evidence="1 2" key="1">
    <citation type="submission" date="2015-04" db="EMBL/GenBank/DDBJ databases">
        <title>The complete genome sequence of the rumen methanogen Methanobrevibacter millerae SM9.</title>
        <authorList>
            <person name="Leahy S.C."/>
            <person name="Kelly W.J."/>
            <person name="Pacheco D.M."/>
            <person name="Li D."/>
            <person name="Altermann E."/>
            <person name="Attwood G.T."/>
        </authorList>
    </citation>
    <scope>NUCLEOTIDE SEQUENCE [LARGE SCALE GENOMIC DNA]</scope>
    <source>
        <strain evidence="1 2">SM9</strain>
    </source>
</reference>
<name>A0A0U3E5L8_9EURY</name>
<evidence type="ECO:0000313" key="1">
    <source>
        <dbReference type="EMBL" id="ALT68224.1"/>
    </source>
</evidence>
<accession>A0A0U3E5L8</accession>
<organism evidence="1 2">
    <name type="scientific">Methanobrevibacter millerae</name>
    <dbReference type="NCBI Taxonomy" id="230361"/>
    <lineage>
        <taxon>Archaea</taxon>
        <taxon>Methanobacteriati</taxon>
        <taxon>Methanobacteriota</taxon>
        <taxon>Methanomada group</taxon>
        <taxon>Methanobacteria</taxon>
        <taxon>Methanobacteriales</taxon>
        <taxon>Methanobacteriaceae</taxon>
        <taxon>Methanobrevibacter</taxon>
    </lineage>
</organism>
<dbReference type="RefSeq" id="WP_157064638.1">
    <property type="nucleotide sequence ID" value="NZ_CP011266.1"/>
</dbReference>
<dbReference type="EMBL" id="CP011266">
    <property type="protein sequence ID" value="ALT68224.1"/>
    <property type="molecule type" value="Genomic_DNA"/>
</dbReference>
<dbReference type="PATRIC" id="fig|230361.4.peg.435"/>
<dbReference type="KEGG" id="mmil:sm9_0422"/>
<gene>
    <name evidence="1" type="ORF">sm9_0422</name>
</gene>
<keyword evidence="2" id="KW-1185">Reference proteome</keyword>
<dbReference type="Proteomes" id="UP000067738">
    <property type="component" value="Chromosome"/>
</dbReference>
<proteinExistence type="predicted"/>
<sequence length="57" mass="6801">MYELKKSINQRIRKETIVVHNFQALEEAIAEISESENINNERKFFALYEIRISKLDS</sequence>
<protein>
    <submittedName>
        <fullName evidence="1">Uncharacterized protein</fullName>
    </submittedName>
</protein>